<organism evidence="1 2">
    <name type="scientific">Setaria italica</name>
    <name type="common">Foxtail millet</name>
    <name type="synonym">Panicum italicum</name>
    <dbReference type="NCBI Taxonomy" id="4555"/>
    <lineage>
        <taxon>Eukaryota</taxon>
        <taxon>Viridiplantae</taxon>
        <taxon>Streptophyta</taxon>
        <taxon>Embryophyta</taxon>
        <taxon>Tracheophyta</taxon>
        <taxon>Spermatophyta</taxon>
        <taxon>Magnoliopsida</taxon>
        <taxon>Liliopsida</taxon>
        <taxon>Poales</taxon>
        <taxon>Poaceae</taxon>
        <taxon>PACMAD clade</taxon>
        <taxon>Panicoideae</taxon>
        <taxon>Panicodae</taxon>
        <taxon>Paniceae</taxon>
        <taxon>Cenchrinae</taxon>
        <taxon>Setaria</taxon>
    </lineage>
</organism>
<dbReference type="Proteomes" id="UP000004995">
    <property type="component" value="Unassembled WGS sequence"/>
</dbReference>
<reference evidence="2" key="1">
    <citation type="journal article" date="2012" name="Nat. Biotechnol.">
        <title>Reference genome sequence of the model plant Setaria.</title>
        <authorList>
            <person name="Bennetzen J.L."/>
            <person name="Schmutz J."/>
            <person name="Wang H."/>
            <person name="Percifield R."/>
            <person name="Hawkins J."/>
            <person name="Pontaroli A.C."/>
            <person name="Estep M."/>
            <person name="Feng L."/>
            <person name="Vaughn J.N."/>
            <person name="Grimwood J."/>
            <person name="Jenkins J."/>
            <person name="Barry K."/>
            <person name="Lindquist E."/>
            <person name="Hellsten U."/>
            <person name="Deshpande S."/>
            <person name="Wang X."/>
            <person name="Wu X."/>
            <person name="Mitros T."/>
            <person name="Triplett J."/>
            <person name="Yang X."/>
            <person name="Ye C.Y."/>
            <person name="Mauro-Herrera M."/>
            <person name="Wang L."/>
            <person name="Li P."/>
            <person name="Sharma M."/>
            <person name="Sharma R."/>
            <person name="Ronald P.C."/>
            <person name="Panaud O."/>
            <person name="Kellogg E.A."/>
            <person name="Brutnell T.P."/>
            <person name="Doust A.N."/>
            <person name="Tuskan G.A."/>
            <person name="Rokhsar D."/>
            <person name="Devos K.M."/>
        </authorList>
    </citation>
    <scope>NUCLEOTIDE SEQUENCE [LARGE SCALE GENOMIC DNA]</scope>
    <source>
        <strain evidence="2">cv. Yugu1</strain>
    </source>
</reference>
<sequence>MSASANISIFEYTNSVEILKQQIKTYILIQQGSVYFQVGNSRPPIFQLKWRMYLHVRI</sequence>
<name>K3ZKX3_SETIT</name>
<evidence type="ECO:0000313" key="1">
    <source>
        <dbReference type="EnsemblPlants" id="KQK94028"/>
    </source>
</evidence>
<keyword evidence="2" id="KW-1185">Reference proteome</keyword>
<dbReference type="HOGENOM" id="CLU_2982719_0_0_1"/>
<proteinExistence type="predicted"/>
<protein>
    <submittedName>
        <fullName evidence="1">Uncharacterized protein</fullName>
    </submittedName>
</protein>
<dbReference type="EMBL" id="AGNK02004744">
    <property type="status" value="NOT_ANNOTATED_CDS"/>
    <property type="molecule type" value="Genomic_DNA"/>
</dbReference>
<evidence type="ECO:0000313" key="2">
    <source>
        <dbReference type="Proteomes" id="UP000004995"/>
    </source>
</evidence>
<reference evidence="1" key="2">
    <citation type="submission" date="2018-08" db="UniProtKB">
        <authorList>
            <consortium name="EnsemblPlants"/>
        </authorList>
    </citation>
    <scope>IDENTIFICATION</scope>
    <source>
        <strain evidence="1">Yugu1</strain>
    </source>
</reference>
<dbReference type="Gramene" id="KQK94028">
    <property type="protein sequence ID" value="KQK94028"/>
    <property type="gene ID" value="SETIT_027229mg"/>
</dbReference>
<dbReference type="InParanoid" id="K3ZKX3"/>
<dbReference type="EnsemblPlants" id="KQK94028">
    <property type="protein sequence ID" value="KQK94028"/>
    <property type="gene ID" value="SETIT_027229mg"/>
</dbReference>
<accession>K3ZKX3</accession>
<dbReference type="AlphaFoldDB" id="K3ZKX3"/>